<comment type="subcellular location">
    <subcellularLocation>
        <location evidence="1">Cell membrane</location>
        <topology evidence="1">Lipid-anchor</topology>
    </subcellularLocation>
</comment>
<protein>
    <submittedName>
        <fullName evidence="7">ABC transporter substrate-binding protein</fullName>
    </submittedName>
</protein>
<evidence type="ECO:0000256" key="1">
    <source>
        <dbReference type="ARBA" id="ARBA00004193"/>
    </source>
</evidence>
<sequence>MKRNKLWLALLLSVVVAVVSACGGSQTPAPDTASGTDSGGEPKSGGSIIIAVQDDPRVMNPVYAGDRVTLTINQSLFAPLYHIDNGEKKFVLAESLTPSEDSLTYTLKLREGLKWHDGQPLTADDVVFTMNSILDEKQHSSDRATYVFNGKPLTAKKVDDLTVEFVLPQQSASFEGVLANFKPIPKHVFEGEADLEKSGKNDHPIGSGPFKFKEYRAGEYVTLERFDDYFAGKAYLDSVTYRVAKDSNSANLALQNGELQMRMIDSVDYAKLDNTGKFNLVTYPEGRLIYMVFNQNVDVMKKKEVRQAIAYALNKEEMITAAFGSTEFAEPAASIFTPDTLYQTTDVATYDYNVEKAKELLQQAGVSNLKLRLAYVNSNKPQTSKALYIQQQLKEVGIDVELMALDIAAFGNMSLDMNNTSYDISFGGYIMGYEPDAYKSLYMSDAAYNYAHYKNSDFDALWNQAAVEMDKTERGELYKQIQQTVADEMTVYPIAYGKAIVAVDKRYGGLEEAVPKPVVMFEDLSKIYVK</sequence>
<dbReference type="Proteomes" id="UP000266177">
    <property type="component" value="Unassembled WGS sequence"/>
</dbReference>
<gene>
    <name evidence="7" type="ORF">DQX05_24190</name>
</gene>
<dbReference type="GO" id="GO:0042597">
    <property type="term" value="C:periplasmic space"/>
    <property type="evidence" value="ECO:0007669"/>
    <property type="project" value="UniProtKB-ARBA"/>
</dbReference>
<dbReference type="SUPFAM" id="SSF53850">
    <property type="entry name" value="Periplasmic binding protein-like II"/>
    <property type="match status" value="1"/>
</dbReference>
<dbReference type="PROSITE" id="PS51257">
    <property type="entry name" value="PROKAR_LIPOPROTEIN"/>
    <property type="match status" value="1"/>
</dbReference>
<dbReference type="FunFam" id="3.90.76.10:FF:000004">
    <property type="entry name" value="Peptide ABC transporter substrate-binding protein"/>
    <property type="match status" value="1"/>
</dbReference>
<dbReference type="GO" id="GO:1904680">
    <property type="term" value="F:peptide transmembrane transporter activity"/>
    <property type="evidence" value="ECO:0007669"/>
    <property type="project" value="TreeGrafter"/>
</dbReference>
<evidence type="ECO:0000259" key="6">
    <source>
        <dbReference type="Pfam" id="PF00496"/>
    </source>
</evidence>
<dbReference type="PANTHER" id="PTHR30290:SF59">
    <property type="entry name" value="OLIGOPEPTIDE ABC TRANSPORTER,SUBSTRATE-BINDING PROTEIN"/>
    <property type="match status" value="1"/>
</dbReference>
<dbReference type="CDD" id="cd00995">
    <property type="entry name" value="PBP2_NikA_DppA_OppA_like"/>
    <property type="match status" value="1"/>
</dbReference>
<feature type="domain" description="Solute-binding protein family 5" evidence="6">
    <location>
        <begin position="92"/>
        <end position="445"/>
    </location>
</feature>
<evidence type="ECO:0000256" key="2">
    <source>
        <dbReference type="ARBA" id="ARBA00005695"/>
    </source>
</evidence>
<dbReference type="PROSITE" id="PS01040">
    <property type="entry name" value="SBP_BACTERIAL_5"/>
    <property type="match status" value="1"/>
</dbReference>
<evidence type="ECO:0000313" key="8">
    <source>
        <dbReference type="Proteomes" id="UP000266177"/>
    </source>
</evidence>
<dbReference type="PANTHER" id="PTHR30290">
    <property type="entry name" value="PERIPLASMIC BINDING COMPONENT OF ABC TRANSPORTER"/>
    <property type="match status" value="1"/>
</dbReference>
<feature type="chain" id="PRO_5038604082" evidence="5">
    <location>
        <begin position="22"/>
        <end position="530"/>
    </location>
</feature>
<comment type="caution">
    <text evidence="7">The sequence shown here is derived from an EMBL/GenBank/DDBJ whole genome shotgun (WGS) entry which is preliminary data.</text>
</comment>
<dbReference type="Gene3D" id="3.90.76.10">
    <property type="entry name" value="Dipeptide-binding Protein, Domain 1"/>
    <property type="match status" value="1"/>
</dbReference>
<feature type="signal peptide" evidence="5">
    <location>
        <begin position="1"/>
        <end position="21"/>
    </location>
</feature>
<dbReference type="Gene3D" id="3.10.105.10">
    <property type="entry name" value="Dipeptide-binding Protein, Domain 3"/>
    <property type="match status" value="1"/>
</dbReference>
<accession>A0A3A3GDN3</accession>
<evidence type="ECO:0000313" key="7">
    <source>
        <dbReference type="EMBL" id="RJG20662.1"/>
    </source>
</evidence>
<dbReference type="GO" id="GO:0043190">
    <property type="term" value="C:ATP-binding cassette (ABC) transporter complex"/>
    <property type="evidence" value="ECO:0007669"/>
    <property type="project" value="InterPro"/>
</dbReference>
<dbReference type="InterPro" id="IPR039424">
    <property type="entry name" value="SBP_5"/>
</dbReference>
<dbReference type="Pfam" id="PF00496">
    <property type="entry name" value="SBP_bac_5"/>
    <property type="match status" value="1"/>
</dbReference>
<reference evidence="7 8" key="1">
    <citation type="submission" date="2018-09" db="EMBL/GenBank/DDBJ databases">
        <title>Paenibacillus SK2017-BO5.</title>
        <authorList>
            <person name="Piskunova J.V."/>
            <person name="Dubiley S.A."/>
            <person name="Severinov K.V."/>
        </authorList>
    </citation>
    <scope>NUCLEOTIDE SEQUENCE [LARGE SCALE GENOMIC DNA]</scope>
    <source>
        <strain evidence="7 8">BO5</strain>
    </source>
</reference>
<dbReference type="AlphaFoldDB" id="A0A3A3GDN3"/>
<evidence type="ECO:0000256" key="4">
    <source>
        <dbReference type="SAM" id="MobiDB-lite"/>
    </source>
</evidence>
<name>A0A3A3GDN3_PANTH</name>
<dbReference type="InterPro" id="IPR023765">
    <property type="entry name" value="SBP_5_CS"/>
</dbReference>
<dbReference type="EMBL" id="QYZD01000032">
    <property type="protein sequence ID" value="RJG20662.1"/>
    <property type="molecule type" value="Genomic_DNA"/>
</dbReference>
<comment type="similarity">
    <text evidence="2">Belongs to the bacterial solute-binding protein 5 family.</text>
</comment>
<dbReference type="Gene3D" id="3.40.190.10">
    <property type="entry name" value="Periplasmic binding protein-like II"/>
    <property type="match status" value="1"/>
</dbReference>
<dbReference type="InterPro" id="IPR000914">
    <property type="entry name" value="SBP_5_dom"/>
</dbReference>
<dbReference type="InterPro" id="IPR030678">
    <property type="entry name" value="Peptide/Ni-bd"/>
</dbReference>
<dbReference type="RefSeq" id="WP_119795923.1">
    <property type="nucleotide sequence ID" value="NZ_QYZD01000032.1"/>
</dbReference>
<proteinExistence type="inferred from homology"/>
<feature type="region of interest" description="Disordered" evidence="4">
    <location>
        <begin position="25"/>
        <end position="46"/>
    </location>
</feature>
<organism evidence="7 8">
    <name type="scientific">Paenibacillus thiaminolyticus</name>
    <name type="common">Bacillus thiaminolyticus</name>
    <dbReference type="NCBI Taxonomy" id="49283"/>
    <lineage>
        <taxon>Bacteria</taxon>
        <taxon>Bacillati</taxon>
        <taxon>Bacillota</taxon>
        <taxon>Bacilli</taxon>
        <taxon>Bacillales</taxon>
        <taxon>Paenibacillaceae</taxon>
        <taxon>Paenibacillus</taxon>
    </lineage>
</organism>
<dbReference type="PIRSF" id="PIRSF002741">
    <property type="entry name" value="MppA"/>
    <property type="match status" value="1"/>
</dbReference>
<evidence type="ECO:0000256" key="3">
    <source>
        <dbReference type="ARBA" id="ARBA00022729"/>
    </source>
</evidence>
<dbReference type="GO" id="GO:0015833">
    <property type="term" value="P:peptide transport"/>
    <property type="evidence" value="ECO:0007669"/>
    <property type="project" value="TreeGrafter"/>
</dbReference>
<dbReference type="OrthoDB" id="9796817at2"/>
<keyword evidence="3 5" id="KW-0732">Signal</keyword>
<feature type="compositionally biased region" description="Polar residues" evidence="4">
    <location>
        <begin position="25"/>
        <end position="36"/>
    </location>
</feature>
<evidence type="ECO:0000256" key="5">
    <source>
        <dbReference type="SAM" id="SignalP"/>
    </source>
</evidence>